<keyword evidence="2" id="KW-1185">Reference proteome</keyword>
<dbReference type="PANTHER" id="PTHR31694">
    <property type="entry name" value="DESICCATION-LIKE PROTEIN"/>
    <property type="match status" value="1"/>
</dbReference>
<evidence type="ECO:0000313" key="2">
    <source>
        <dbReference type="Proteomes" id="UP000295210"/>
    </source>
</evidence>
<dbReference type="Proteomes" id="UP000295210">
    <property type="component" value="Unassembled WGS sequence"/>
</dbReference>
<accession>A0A4R1LBN7</accession>
<reference evidence="1 2" key="1">
    <citation type="submission" date="2019-03" db="EMBL/GenBank/DDBJ databases">
        <title>Genomic Encyclopedia of Type Strains, Phase IV (KMG-IV): sequencing the most valuable type-strain genomes for metagenomic binning, comparative biology and taxonomic classification.</title>
        <authorList>
            <person name="Goeker M."/>
        </authorList>
    </citation>
    <scope>NUCLEOTIDE SEQUENCE [LARGE SCALE GENOMIC DNA]</scope>
    <source>
        <strain evidence="1 2">DSM 103428</strain>
    </source>
</reference>
<dbReference type="PANTHER" id="PTHR31694:SF26">
    <property type="entry name" value="OS05G0151100 PROTEIN"/>
    <property type="match status" value="1"/>
</dbReference>
<dbReference type="OrthoDB" id="954262at2"/>
<dbReference type="RefSeq" id="WP_131994180.1">
    <property type="nucleotide sequence ID" value="NZ_SMGK01000002.1"/>
</dbReference>
<dbReference type="EMBL" id="SMGK01000002">
    <property type="protein sequence ID" value="TCK73909.1"/>
    <property type="molecule type" value="Genomic_DNA"/>
</dbReference>
<organism evidence="1 2">
    <name type="scientific">Acidipila rosea</name>
    <dbReference type="NCBI Taxonomy" id="768535"/>
    <lineage>
        <taxon>Bacteria</taxon>
        <taxon>Pseudomonadati</taxon>
        <taxon>Acidobacteriota</taxon>
        <taxon>Terriglobia</taxon>
        <taxon>Terriglobales</taxon>
        <taxon>Acidobacteriaceae</taxon>
        <taxon>Acidipila</taxon>
    </lineage>
</organism>
<evidence type="ECO:0000313" key="1">
    <source>
        <dbReference type="EMBL" id="TCK73909.1"/>
    </source>
</evidence>
<sequence>MENTETLIKELAARREERLSSRRSAMMLGGAALAGLALSRVANAQSTTIGDPDILNFALNLEYLEAQFYTLATAGVTIDKYSTPVSVTGGGGTAGSVTLKPNFAPVQFSTTVLQDYANETAMEERNHVSFLSTALGASAVAMPNIDLYNSFNALAMAAGLGSSFDPFANETNFLLGAFIFEDVGVTAYNGAAPLLSSKTYLQAAAGILAVEAYHAGSIRTRIYAAGTAAQSASQKIAAARASLSAAAVTPAPSMPDDIGVGMEASGAATIVDADSNAITFSRSTAQVLSIVYGGSKPGVFFPGGLNGTIK</sequence>
<dbReference type="AlphaFoldDB" id="A0A4R1LBN7"/>
<name>A0A4R1LBN7_9BACT</name>
<comment type="caution">
    <text evidence="1">The sequence shown here is derived from an EMBL/GenBank/DDBJ whole genome shotgun (WGS) entry which is preliminary data.</text>
</comment>
<proteinExistence type="predicted"/>
<gene>
    <name evidence="1" type="ORF">C7378_1528</name>
</gene>
<protein>
    <submittedName>
        <fullName evidence="1">Ferritin-like protein</fullName>
    </submittedName>
</protein>
<dbReference type="Pfam" id="PF13668">
    <property type="entry name" value="Ferritin_2"/>
    <property type="match status" value="1"/>
</dbReference>
<dbReference type="InterPro" id="IPR052965">
    <property type="entry name" value="Pigment-catalase-like"/>
</dbReference>